<evidence type="ECO:0000313" key="2">
    <source>
        <dbReference type="Proteomes" id="UP000279306"/>
    </source>
</evidence>
<keyword evidence="2" id="KW-1185">Reference proteome</keyword>
<dbReference type="EMBL" id="LR134356">
    <property type="protein sequence ID" value="VEG58456.1"/>
    <property type="molecule type" value="Genomic_DNA"/>
</dbReference>
<dbReference type="KEGG" id="mauu:NCTC10437_05488"/>
<dbReference type="AlphaFoldDB" id="A0A448J0Y5"/>
<name>A0A448J0Y5_MYCAU</name>
<accession>A0A448J0Y5</accession>
<dbReference type="Proteomes" id="UP000279306">
    <property type="component" value="Chromosome"/>
</dbReference>
<protein>
    <recommendedName>
        <fullName evidence="3">Peptidase C39 domain-containing protein</fullName>
    </recommendedName>
</protein>
<gene>
    <name evidence="1" type="ORF">NCTC10437_05488</name>
</gene>
<dbReference type="STRING" id="1791.GCA_001049355_00933"/>
<reference evidence="1 2" key="1">
    <citation type="submission" date="2018-12" db="EMBL/GenBank/DDBJ databases">
        <authorList>
            <consortium name="Pathogen Informatics"/>
        </authorList>
    </citation>
    <scope>NUCLEOTIDE SEQUENCE [LARGE SCALE GENOMIC DNA]</scope>
    <source>
        <strain evidence="1 2">NCTC10437</strain>
    </source>
</reference>
<proteinExistence type="predicted"/>
<evidence type="ECO:0008006" key="3">
    <source>
        <dbReference type="Google" id="ProtNLM"/>
    </source>
</evidence>
<evidence type="ECO:0000313" key="1">
    <source>
        <dbReference type="EMBL" id="VEG58456.1"/>
    </source>
</evidence>
<organism evidence="1 2">
    <name type="scientific">Mycolicibacterium aurum</name>
    <name type="common">Mycobacterium aurum</name>
    <dbReference type="NCBI Taxonomy" id="1791"/>
    <lineage>
        <taxon>Bacteria</taxon>
        <taxon>Bacillati</taxon>
        <taxon>Actinomycetota</taxon>
        <taxon>Actinomycetes</taxon>
        <taxon>Mycobacteriales</taxon>
        <taxon>Mycobacteriaceae</taxon>
        <taxon>Mycolicibacterium</taxon>
    </lineage>
</organism>
<sequence>MCSPIPTSLPEESGSAYRGPMRIAALRQRDGTTCGPSVAVMAGALLDPSYGAEPTQEWFAREQGRVHARINRVWPRMLGTTPMGMARAITVHSRERAVRYRWRLWRGRSDGLADVLAVVDAGWPVAMLVGRLLPRHWVLIVDVTADRLRCYEPSSGEMRSVELEAVRCARMTGVGYPRVFALVLPKLSTRSATA</sequence>